<keyword evidence="8" id="KW-1185">Reference proteome</keyword>
<organism evidence="7 8">
    <name type="scientific">Pedobacter frigidisoli</name>
    <dbReference type="NCBI Taxonomy" id="2530455"/>
    <lineage>
        <taxon>Bacteria</taxon>
        <taxon>Pseudomonadati</taxon>
        <taxon>Bacteroidota</taxon>
        <taxon>Sphingobacteriia</taxon>
        <taxon>Sphingobacteriales</taxon>
        <taxon>Sphingobacteriaceae</taxon>
        <taxon>Pedobacter</taxon>
    </lineage>
</organism>
<dbReference type="InterPro" id="IPR012944">
    <property type="entry name" value="SusD_RagB_dom"/>
</dbReference>
<evidence type="ECO:0000256" key="1">
    <source>
        <dbReference type="ARBA" id="ARBA00004442"/>
    </source>
</evidence>
<evidence type="ECO:0000259" key="6">
    <source>
        <dbReference type="Pfam" id="PF07980"/>
    </source>
</evidence>
<reference evidence="7 8" key="1">
    <citation type="submission" date="2019-02" db="EMBL/GenBank/DDBJ databases">
        <title>Pedobacter sp. RP-3-11 sp. nov., isolated from Arctic soil.</title>
        <authorList>
            <person name="Dahal R.H."/>
        </authorList>
    </citation>
    <scope>NUCLEOTIDE SEQUENCE [LARGE SCALE GENOMIC DNA]</scope>
    <source>
        <strain evidence="7 8">RP-3-11</strain>
    </source>
</reference>
<gene>
    <name evidence="7" type="ORF">EZ449_16240</name>
</gene>
<comment type="subcellular location">
    <subcellularLocation>
        <location evidence="1">Cell outer membrane</location>
    </subcellularLocation>
</comment>
<dbReference type="GO" id="GO:0009279">
    <property type="term" value="C:cell outer membrane"/>
    <property type="evidence" value="ECO:0007669"/>
    <property type="project" value="UniProtKB-SubCell"/>
</dbReference>
<feature type="domain" description="RagB/SusD" evidence="6">
    <location>
        <begin position="362"/>
        <end position="544"/>
    </location>
</feature>
<dbReference type="Gene3D" id="1.25.40.390">
    <property type="match status" value="1"/>
</dbReference>
<proteinExistence type="inferred from homology"/>
<keyword evidence="5" id="KW-0998">Cell outer membrane</keyword>
<dbReference type="Pfam" id="PF07980">
    <property type="entry name" value="SusD_RagB"/>
    <property type="match status" value="1"/>
</dbReference>
<comment type="caution">
    <text evidence="7">The sequence shown here is derived from an EMBL/GenBank/DDBJ whole genome shotgun (WGS) entry which is preliminary data.</text>
</comment>
<evidence type="ECO:0000313" key="7">
    <source>
        <dbReference type="EMBL" id="TCD05637.1"/>
    </source>
</evidence>
<dbReference type="OrthoDB" id="1035036at2"/>
<dbReference type="AlphaFoldDB" id="A0A4R0NWJ1"/>
<evidence type="ECO:0000256" key="5">
    <source>
        <dbReference type="ARBA" id="ARBA00023237"/>
    </source>
</evidence>
<evidence type="ECO:0000256" key="4">
    <source>
        <dbReference type="ARBA" id="ARBA00023136"/>
    </source>
</evidence>
<dbReference type="SUPFAM" id="SSF48452">
    <property type="entry name" value="TPR-like"/>
    <property type="match status" value="1"/>
</dbReference>
<evidence type="ECO:0000256" key="2">
    <source>
        <dbReference type="ARBA" id="ARBA00006275"/>
    </source>
</evidence>
<evidence type="ECO:0000256" key="3">
    <source>
        <dbReference type="ARBA" id="ARBA00022729"/>
    </source>
</evidence>
<dbReference type="Proteomes" id="UP000291485">
    <property type="component" value="Unassembled WGS sequence"/>
</dbReference>
<keyword evidence="4" id="KW-0472">Membrane</keyword>
<dbReference type="RefSeq" id="WP_131560746.1">
    <property type="nucleotide sequence ID" value="NZ_SJSN01000013.1"/>
</dbReference>
<comment type="similarity">
    <text evidence="2">Belongs to the SusD family.</text>
</comment>
<evidence type="ECO:0000313" key="8">
    <source>
        <dbReference type="Proteomes" id="UP000291485"/>
    </source>
</evidence>
<accession>A0A4R0NWJ1</accession>
<protein>
    <submittedName>
        <fullName evidence="7">RagB/SusD family nutrient uptake outer membrane protein</fullName>
    </submittedName>
</protein>
<sequence>MDFNKKVIAVLAVALLATGSWSCKKIIDEAPETTLDITNAYRNSTDADAAVIGIYGQFLALQKTYILQNELRADLVDVTPNADPYLKQLSNHTTTKDNPYVDPRPYYQVILNCNDALKNFKLMRDDFRMSVDDYNKHYSDIGALRSWIYLQLGIQYGNVPYITEPVENVEDIKNLSAFPRIPLDQLLTKLIDFTEKLPYKEVYAYPAGNPLVVTIDGNNTQKLFICKPFVLADLYLWNNNYTKAAENYQKVMDSENNNTNINVSFNAYKVGFYAGGATYDPYSDNAVRYGRAQDESSLLTESGWRNIFTLPNSSTTYNTEWLWGIPYSANFKPGNPMIELCSQAFGKYLIKPSQSSIDNWNAQRQYNGIPYDARGRLSYSTSIAGPVITKLTDNIIPATNFNKIGKWGLYRAALLHLRYSEAANRDGKGKLSWALLNIGIANTFYVGTYLNGAKSPVSFDEINTMQTPYAAPYYFDARSNGDYKSPWYRNTGIRGRAGVTALDVSLQNDVTGLEGKLIDEGALELAFEGNRWPDLLRIARRQNNPAFLAERVYQKLLKAGDPNAGAARAKLMTPSNWYLPFDWN</sequence>
<dbReference type="EMBL" id="SJSN01000013">
    <property type="protein sequence ID" value="TCD05637.1"/>
    <property type="molecule type" value="Genomic_DNA"/>
</dbReference>
<dbReference type="InterPro" id="IPR011990">
    <property type="entry name" value="TPR-like_helical_dom_sf"/>
</dbReference>
<name>A0A4R0NWJ1_9SPHI</name>
<keyword evidence="3" id="KW-0732">Signal</keyword>